<reference evidence="15 16" key="1">
    <citation type="submission" date="2019-05" db="EMBL/GenBank/DDBJ databases">
        <title>Emergence of the Ug99 lineage of the wheat stem rust pathogen through somatic hybridization.</title>
        <authorList>
            <person name="Li F."/>
            <person name="Upadhyaya N.M."/>
            <person name="Sperschneider J."/>
            <person name="Matny O."/>
            <person name="Nguyen-Phuc H."/>
            <person name="Mago R."/>
            <person name="Raley C."/>
            <person name="Miller M.E."/>
            <person name="Silverstein K.A.T."/>
            <person name="Henningsen E."/>
            <person name="Hirsch C.D."/>
            <person name="Visser B."/>
            <person name="Pretorius Z.A."/>
            <person name="Steffenson B.J."/>
            <person name="Schwessinger B."/>
            <person name="Dodds P.N."/>
            <person name="Figueroa M."/>
        </authorList>
    </citation>
    <scope>NUCLEOTIDE SEQUENCE [LARGE SCALE GENOMIC DNA]</scope>
    <source>
        <strain evidence="15 16">Ug99</strain>
    </source>
</reference>
<keyword evidence="8" id="KW-1208">Phospholipid metabolism</keyword>
<evidence type="ECO:0000259" key="14">
    <source>
        <dbReference type="PROSITE" id="PS50102"/>
    </source>
</evidence>
<dbReference type="PANTHER" id="PTHR45780:SF2">
    <property type="entry name" value="ETHANOLAMINE-PHOSPHATE CYTIDYLYLTRANSFERASE"/>
    <property type="match status" value="1"/>
</dbReference>
<protein>
    <recommendedName>
        <fullName evidence="10">ethanolamine-phosphate cytidylyltransferase</fullName>
        <ecNumber evidence="10">2.7.7.14</ecNumber>
    </recommendedName>
    <alternativeName>
        <fullName evidence="11">CTP:phosphoethanolamine cytidylyltransferase</fullName>
    </alternativeName>
</protein>
<dbReference type="InterPro" id="IPR012677">
    <property type="entry name" value="Nucleotide-bd_a/b_plait_sf"/>
</dbReference>
<dbReference type="GO" id="GO:0006646">
    <property type="term" value="P:phosphatidylethanolamine biosynthetic process"/>
    <property type="evidence" value="ECO:0007669"/>
    <property type="project" value="UniProtKB-UniPathway"/>
</dbReference>
<dbReference type="EC" id="2.7.7.14" evidence="10"/>
<dbReference type="GO" id="GO:0005737">
    <property type="term" value="C:cytoplasm"/>
    <property type="evidence" value="ECO:0007669"/>
    <property type="project" value="TreeGrafter"/>
</dbReference>
<feature type="region of interest" description="Disordered" evidence="13">
    <location>
        <begin position="54"/>
        <end position="77"/>
    </location>
</feature>
<comment type="pathway">
    <text evidence="9">Phospholipid metabolism; phosphatidylethanolamine biosynthesis; phosphatidylethanolamine from ethanolamine: step 2/3.</text>
</comment>
<dbReference type="AlphaFoldDB" id="A0A5B0NCI2"/>
<organism evidence="15 16">
    <name type="scientific">Puccinia graminis f. sp. tritici</name>
    <dbReference type="NCBI Taxonomy" id="56615"/>
    <lineage>
        <taxon>Eukaryota</taxon>
        <taxon>Fungi</taxon>
        <taxon>Dikarya</taxon>
        <taxon>Basidiomycota</taxon>
        <taxon>Pucciniomycotina</taxon>
        <taxon>Pucciniomycetes</taxon>
        <taxon>Pucciniales</taxon>
        <taxon>Pucciniaceae</taxon>
        <taxon>Puccinia</taxon>
    </lineage>
</organism>
<comment type="caution">
    <text evidence="15">The sequence shown here is derived from an EMBL/GenBank/DDBJ whole genome shotgun (WGS) entry which is preliminary data.</text>
</comment>
<dbReference type="Gene3D" id="3.40.140.10">
    <property type="entry name" value="Cytidine Deaminase, domain 2"/>
    <property type="match status" value="1"/>
</dbReference>
<evidence type="ECO:0000313" key="15">
    <source>
        <dbReference type="EMBL" id="KAA1086423.1"/>
    </source>
</evidence>
<evidence type="ECO:0000256" key="5">
    <source>
        <dbReference type="ARBA" id="ARBA00022695"/>
    </source>
</evidence>
<keyword evidence="12" id="KW-0694">RNA-binding</keyword>
<dbReference type="Proteomes" id="UP000325313">
    <property type="component" value="Unassembled WGS sequence"/>
</dbReference>
<evidence type="ECO:0000256" key="12">
    <source>
        <dbReference type="PROSITE-ProRule" id="PRU00176"/>
    </source>
</evidence>
<keyword evidence="5" id="KW-0548">Nucleotidyltransferase</keyword>
<dbReference type="Gene3D" id="3.30.70.330">
    <property type="match status" value="1"/>
</dbReference>
<evidence type="ECO:0000256" key="4">
    <source>
        <dbReference type="ARBA" id="ARBA00022679"/>
    </source>
</evidence>
<keyword evidence="7" id="KW-0594">Phospholipid biosynthesis</keyword>
<keyword evidence="4" id="KW-0808">Transferase</keyword>
<dbReference type="Pfam" id="PF01467">
    <property type="entry name" value="CTP_transf_like"/>
    <property type="match status" value="1"/>
</dbReference>
<dbReference type="GO" id="GO:0003723">
    <property type="term" value="F:RNA binding"/>
    <property type="evidence" value="ECO:0007669"/>
    <property type="project" value="UniProtKB-UniRule"/>
</dbReference>
<gene>
    <name evidence="15" type="ORF">PGTUg99_005777</name>
</gene>
<dbReference type="EMBL" id="VDEP01000410">
    <property type="protein sequence ID" value="KAA1086423.1"/>
    <property type="molecule type" value="Genomic_DNA"/>
</dbReference>
<evidence type="ECO:0000256" key="2">
    <source>
        <dbReference type="ARBA" id="ARBA00010101"/>
    </source>
</evidence>
<accession>A0A5B0NCI2</accession>
<dbReference type="CDD" id="cd00590">
    <property type="entry name" value="RRM_SF"/>
    <property type="match status" value="1"/>
</dbReference>
<evidence type="ECO:0000256" key="9">
    <source>
        <dbReference type="ARBA" id="ARBA00024191"/>
    </source>
</evidence>
<dbReference type="SUPFAM" id="SSF52374">
    <property type="entry name" value="Nucleotidylyl transferase"/>
    <property type="match status" value="1"/>
</dbReference>
<feature type="domain" description="RRM" evidence="14">
    <location>
        <begin position="240"/>
        <end position="323"/>
    </location>
</feature>
<evidence type="ECO:0000256" key="1">
    <source>
        <dbReference type="ARBA" id="ARBA00005189"/>
    </source>
</evidence>
<keyword evidence="3" id="KW-0444">Lipid biosynthesis</keyword>
<dbReference type="Gene3D" id="3.40.50.620">
    <property type="entry name" value="HUPs"/>
    <property type="match status" value="2"/>
</dbReference>
<dbReference type="InterPro" id="IPR044608">
    <property type="entry name" value="Ect1/PCYT2"/>
</dbReference>
<dbReference type="InterPro" id="IPR000504">
    <property type="entry name" value="RRM_dom"/>
</dbReference>
<dbReference type="UniPathway" id="UPA00558">
    <property type="reaction ID" value="UER00742"/>
</dbReference>
<evidence type="ECO:0000313" key="16">
    <source>
        <dbReference type="Proteomes" id="UP000325313"/>
    </source>
</evidence>
<dbReference type="PROSITE" id="PS50102">
    <property type="entry name" value="RRM"/>
    <property type="match status" value="1"/>
</dbReference>
<evidence type="ECO:0000256" key="3">
    <source>
        <dbReference type="ARBA" id="ARBA00022516"/>
    </source>
</evidence>
<dbReference type="InterPro" id="IPR004821">
    <property type="entry name" value="Cyt_trans-like"/>
</dbReference>
<evidence type="ECO:0000256" key="13">
    <source>
        <dbReference type="SAM" id="MobiDB-lite"/>
    </source>
</evidence>
<dbReference type="PANTHER" id="PTHR45780">
    <property type="entry name" value="ETHANOLAMINE-PHOSPHATE CYTIDYLYLTRANSFERASE"/>
    <property type="match status" value="1"/>
</dbReference>
<evidence type="ECO:0000256" key="8">
    <source>
        <dbReference type="ARBA" id="ARBA00023264"/>
    </source>
</evidence>
<evidence type="ECO:0000256" key="10">
    <source>
        <dbReference type="ARBA" id="ARBA00024221"/>
    </source>
</evidence>
<dbReference type="InterPro" id="IPR035979">
    <property type="entry name" value="RBD_domain_sf"/>
</dbReference>
<feature type="compositionally biased region" description="Polar residues" evidence="13">
    <location>
        <begin position="54"/>
        <end position="69"/>
    </location>
</feature>
<proteinExistence type="inferred from homology"/>
<comment type="similarity">
    <text evidence="2">Belongs to the cytidylyltransferase family.</text>
</comment>
<comment type="pathway">
    <text evidence="1">Lipid metabolism.</text>
</comment>
<keyword evidence="6" id="KW-0443">Lipid metabolism</keyword>
<name>A0A5B0NCI2_PUCGR</name>
<sequence length="980" mass="108059">MLDQVFRHLVQYADEIKNSSKPSIECTLFKGLEKMQISHTNEPSLTAEYRTSSPIDFSAPSASNPTQGGSSSSKFSSEGLDPVDCLRYSSEFHFPQCSPESISSPPLFSFEHANIANECNSIGSAAGSSLEGSSPETDPFCISSPEHSRVSSDNGAVEGASPLKSFDPFSDPLFYLPFRPRGGGSEHAKRFSSMLEHRQRRLGENDERQTDWMTPSVNYRSAEPISRIPSMDADAIPPPTNVFVANFPSHWSKSDLWDLFEGIPVTTVHVLPEKRAPGEESVYGGTGFVNITRASDAHALLAMLDKKIWLIDGSALKFRLANSSPPTEPANFQVPKKNRTVRRHQHKVIDRLRAEQTVGNKQLACCDRHQIVVYQNISPKKTATPTLSVVHGSRQRNTQFVCNATETSLATSVAQRPFLEYLKTYLNRRNRYNSQQIVVSSLKPNAANVLSPPALQQVVSSPPNQATSIGKKIEIVNCFEISILFLQCQKHLLGWYTNRPEPREKDLAILNQVSECVDLLSTILLLYDLLPTLSSSGGSTTAKELPVQIYEFTQATTGADGEGFVKCPFDVQTSEAERITVDCVAKPDVGSNESGLVSSMITQRKPSKCCTTNSDQSSIIAQLMADLEPANPTTTTTAKIDHGLLQEISLLVASLPKTDENASFKKEYMTESNNALVKLLQGCRWVDEVIPDAPYTTQVEFIAKYGIHFVAHGDDVTTHANGLDSYRLVKEAGLYRQFPCTPGVSTTDALARILNPSESSTSTSDSEPEGLAINISVLNAFLNSASSGTPPPLKVLKSAATESFTVREPTIRSYGHTLALVRQLERPTVYLHGTFDLFSSRDLLQFQNACQDGKLDLLVGIWSEDDVNEKLGKKYPSGPKRKIWIDRLCLSHQYPKKYVTGLVVPAIPSTELLKHQSEIPANKLLTRSIIQEAKFCPDSSAETIASILDRKEEFLARQERKLSKSILENQLENQNPIKSP</sequence>
<evidence type="ECO:0000256" key="7">
    <source>
        <dbReference type="ARBA" id="ARBA00023209"/>
    </source>
</evidence>
<evidence type="ECO:0000256" key="11">
    <source>
        <dbReference type="ARBA" id="ARBA00031473"/>
    </source>
</evidence>
<dbReference type="InterPro" id="IPR014729">
    <property type="entry name" value="Rossmann-like_a/b/a_fold"/>
</dbReference>
<dbReference type="SUPFAM" id="SSF54928">
    <property type="entry name" value="RNA-binding domain, RBD"/>
    <property type="match status" value="1"/>
</dbReference>
<dbReference type="GO" id="GO:0004306">
    <property type="term" value="F:ethanolamine-phosphate cytidylyltransferase activity"/>
    <property type="evidence" value="ECO:0007669"/>
    <property type="project" value="UniProtKB-EC"/>
</dbReference>
<evidence type="ECO:0000256" key="6">
    <source>
        <dbReference type="ARBA" id="ARBA00023098"/>
    </source>
</evidence>